<gene>
    <name evidence="2" type="ORF">ILUMI_10687</name>
</gene>
<proteinExistence type="predicted"/>
<keyword evidence="3" id="KW-1185">Reference proteome</keyword>
<dbReference type="SUPFAM" id="SSF52980">
    <property type="entry name" value="Restriction endonuclease-like"/>
    <property type="match status" value="1"/>
</dbReference>
<dbReference type="InterPro" id="IPR011604">
    <property type="entry name" value="PDDEXK-like_dom_sf"/>
</dbReference>
<reference evidence="2" key="1">
    <citation type="submission" date="2019-08" db="EMBL/GenBank/DDBJ databases">
        <title>The genome of the North American firefly Photinus pyralis.</title>
        <authorList>
            <consortium name="Photinus pyralis genome working group"/>
            <person name="Fallon T.R."/>
            <person name="Sander Lower S.E."/>
            <person name="Weng J.-K."/>
        </authorList>
    </citation>
    <scope>NUCLEOTIDE SEQUENCE</scope>
    <source>
        <strain evidence="2">TRF0915ILg1</strain>
        <tissue evidence="2">Whole body</tissue>
    </source>
</reference>
<dbReference type="Pfam" id="PF05225">
    <property type="entry name" value="HTH_psq"/>
    <property type="match status" value="1"/>
</dbReference>
<evidence type="ECO:0000259" key="1">
    <source>
        <dbReference type="Pfam" id="PF05225"/>
    </source>
</evidence>
<dbReference type="PANTHER" id="PTHR46609:SF6">
    <property type="entry name" value="EXONUCLEASE, PHAGE-TYPE_RECB, C-TERMINAL DOMAIN-CONTAINING PROTEIN-RELATED"/>
    <property type="match status" value="1"/>
</dbReference>
<dbReference type="Proteomes" id="UP000801492">
    <property type="component" value="Unassembled WGS sequence"/>
</dbReference>
<evidence type="ECO:0000313" key="2">
    <source>
        <dbReference type="EMBL" id="KAF2895481.1"/>
    </source>
</evidence>
<feature type="domain" description="HTH psq-type" evidence="1">
    <location>
        <begin position="100"/>
        <end position="128"/>
    </location>
</feature>
<sequence length="500" mass="56736">MACLHHVFGDHSVCREGICNDVGKQDVSKDVIKSIQAETVGQFGNKTFEMERQQRLTASPFGSIINRRAHAPYHNMVKSCSKPSFFSTDAPEYGICKENAVTSGESIRKSAARFDIPFSTLKDRVKAGKCYGPSLGRKCVFNEDKDKEIEEHVLPGEHMKQFMATQTKGNVAERCKRRLFEDTPKKTKTSKPSVAHADLNYGPLSDQVESGEVTEEVVQSNIDLLQPEYGICKEDFAIQIFEQMTDLSIRKTGLWISLIDEFLCASPDELVGEDALTEVKSLPSLTDRIPPGGTIKEGIECTHCIDVCEQNAWILYRRDGDTLDHLAFRRRIVTATLGFASNEYRLFPLRLYVSGCIERYKTKPILNMLDANTNSIKQLIMDYSKDSVEESELQLFTIGHEIIAFFDPPHLLKGTRNNLLNNVKFVMDNVQKKGSWNHIQELYELDKGILTHLFKVNHFLSRKITTPHQMLKCAGIDARKDMIPRIKNKLYGIVKNYQEN</sequence>
<dbReference type="GO" id="GO:0003677">
    <property type="term" value="F:DNA binding"/>
    <property type="evidence" value="ECO:0007669"/>
    <property type="project" value="InterPro"/>
</dbReference>
<protein>
    <recommendedName>
        <fullName evidence="1">HTH psq-type domain-containing protein</fullName>
    </recommendedName>
</protein>
<accession>A0A8K0D1M0</accession>
<dbReference type="InterPro" id="IPR007889">
    <property type="entry name" value="HTH_Psq"/>
</dbReference>
<evidence type="ECO:0000313" key="3">
    <source>
        <dbReference type="Proteomes" id="UP000801492"/>
    </source>
</evidence>
<dbReference type="GO" id="GO:0006281">
    <property type="term" value="P:DNA repair"/>
    <property type="evidence" value="ECO:0007669"/>
    <property type="project" value="UniProtKB-ARBA"/>
</dbReference>
<dbReference type="Gene3D" id="3.90.320.10">
    <property type="match status" value="1"/>
</dbReference>
<comment type="caution">
    <text evidence="2">The sequence shown here is derived from an EMBL/GenBank/DDBJ whole genome shotgun (WGS) entry which is preliminary data.</text>
</comment>
<dbReference type="InterPro" id="IPR011335">
    <property type="entry name" value="Restrct_endonuc-II-like"/>
</dbReference>
<organism evidence="2 3">
    <name type="scientific">Ignelater luminosus</name>
    <name type="common">Cucubano</name>
    <name type="synonym">Pyrophorus luminosus</name>
    <dbReference type="NCBI Taxonomy" id="2038154"/>
    <lineage>
        <taxon>Eukaryota</taxon>
        <taxon>Metazoa</taxon>
        <taxon>Ecdysozoa</taxon>
        <taxon>Arthropoda</taxon>
        <taxon>Hexapoda</taxon>
        <taxon>Insecta</taxon>
        <taxon>Pterygota</taxon>
        <taxon>Neoptera</taxon>
        <taxon>Endopterygota</taxon>
        <taxon>Coleoptera</taxon>
        <taxon>Polyphaga</taxon>
        <taxon>Elateriformia</taxon>
        <taxon>Elateroidea</taxon>
        <taxon>Elateridae</taxon>
        <taxon>Agrypninae</taxon>
        <taxon>Pyrophorini</taxon>
        <taxon>Ignelater</taxon>
    </lineage>
</organism>
<dbReference type="PANTHER" id="PTHR46609">
    <property type="entry name" value="EXONUCLEASE, PHAGE-TYPE/RECB, C-TERMINAL DOMAIN-CONTAINING PROTEIN"/>
    <property type="match status" value="1"/>
</dbReference>
<dbReference type="AlphaFoldDB" id="A0A8K0D1M0"/>
<dbReference type="InterPro" id="IPR051703">
    <property type="entry name" value="NF-kappa-B_Signaling_Reg"/>
</dbReference>
<name>A0A8K0D1M0_IGNLU</name>
<dbReference type="EMBL" id="VTPC01005885">
    <property type="protein sequence ID" value="KAF2895481.1"/>
    <property type="molecule type" value="Genomic_DNA"/>
</dbReference>